<name>A0A2M7BSR3_9BACT</name>
<evidence type="ECO:0000313" key="2">
    <source>
        <dbReference type="Proteomes" id="UP000230119"/>
    </source>
</evidence>
<protein>
    <submittedName>
        <fullName evidence="1">Uncharacterized protein</fullName>
    </submittedName>
</protein>
<dbReference type="Proteomes" id="UP000230119">
    <property type="component" value="Unassembled WGS sequence"/>
</dbReference>
<organism evidence="1 2">
    <name type="scientific">Candidatus Roizmanbacteria bacterium CG03_land_8_20_14_0_80_39_12</name>
    <dbReference type="NCBI Taxonomy" id="1974847"/>
    <lineage>
        <taxon>Bacteria</taxon>
        <taxon>Candidatus Roizmaniibacteriota</taxon>
    </lineage>
</organism>
<dbReference type="EMBL" id="PEVA01000095">
    <property type="protein sequence ID" value="PIV08528.1"/>
    <property type="molecule type" value="Genomic_DNA"/>
</dbReference>
<evidence type="ECO:0000313" key="1">
    <source>
        <dbReference type="EMBL" id="PIV08528.1"/>
    </source>
</evidence>
<sequence>MPEPGRFISVSNVTQSHPPIDFGRIQRGVNIETAAMLPVTIPSLEHSFANGLSTVVMDTTTDTPVGHIRFSPLFTPELRTHLNLPSDLPDLWEIGTGWIDGSDHFRSQGLYRMVRNDQISRYQDELNEGNLISIGTTKSLKVLHTLHHAQEEFGVEGIILPHTNMPFIAAFTCICTGNFRCGFQNGVDACPQRIKPEQFPGDGAPNTFIDHTDLEAITRIQDLNGGSGKIPCTMYLQGKKSAIMNLELRLQEQFGTPENLIEQLKQPAVNYYSENIN</sequence>
<proteinExistence type="predicted"/>
<comment type="caution">
    <text evidence="1">The sequence shown here is derived from an EMBL/GenBank/DDBJ whole genome shotgun (WGS) entry which is preliminary data.</text>
</comment>
<gene>
    <name evidence="1" type="ORF">COS52_02190</name>
</gene>
<accession>A0A2M7BSR3</accession>
<dbReference type="AlphaFoldDB" id="A0A2M7BSR3"/>
<reference evidence="2" key="1">
    <citation type="submission" date="2017-09" db="EMBL/GenBank/DDBJ databases">
        <title>Depth-based differentiation of microbial function through sediment-hosted aquifers and enrichment of novel symbionts in the deep terrestrial subsurface.</title>
        <authorList>
            <person name="Probst A.J."/>
            <person name="Ladd B."/>
            <person name="Jarett J.K."/>
            <person name="Geller-Mcgrath D.E."/>
            <person name="Sieber C.M.K."/>
            <person name="Emerson J.B."/>
            <person name="Anantharaman K."/>
            <person name="Thomas B.C."/>
            <person name="Malmstrom R."/>
            <person name="Stieglmeier M."/>
            <person name="Klingl A."/>
            <person name="Woyke T."/>
            <person name="Ryan C.M."/>
            <person name="Banfield J.F."/>
        </authorList>
    </citation>
    <scope>NUCLEOTIDE SEQUENCE [LARGE SCALE GENOMIC DNA]</scope>
</reference>